<dbReference type="EMBL" id="DS239429">
    <property type="protein sequence ID" value="EDP30116.1"/>
    <property type="molecule type" value="Genomic_DNA"/>
</dbReference>
<sequence length="68" mass="7784">MSMEDRPIGGRSCALWPEEDSPPPSIICARWCTPLEMVLECWEIQKANKKGHLIELLAVLLQHWTHTS</sequence>
<protein>
    <submittedName>
        <fullName evidence="1">Uncharacterized protein</fullName>
    </submittedName>
</protein>
<dbReference type="AlphaFoldDB" id="A8QCP1"/>
<organism evidence="1">
    <name type="scientific">Brugia malayi</name>
    <name type="common">Filarial nematode worm</name>
    <dbReference type="NCBI Taxonomy" id="6279"/>
    <lineage>
        <taxon>Eukaryota</taxon>
        <taxon>Metazoa</taxon>
        <taxon>Ecdysozoa</taxon>
        <taxon>Nematoda</taxon>
        <taxon>Chromadorea</taxon>
        <taxon>Rhabditida</taxon>
        <taxon>Spirurina</taxon>
        <taxon>Spiruromorpha</taxon>
        <taxon>Filarioidea</taxon>
        <taxon>Onchocercidae</taxon>
        <taxon>Brugia</taxon>
    </lineage>
</organism>
<name>A8QCP1_BRUMA</name>
<reference evidence="1" key="1">
    <citation type="journal article" date="2007" name="Science">
        <title>Draft genome of the filarial nematode parasite Brugia malayi.</title>
        <authorList>
            <person name="Ghedin E."/>
            <person name="Wang S."/>
            <person name="Spiro D."/>
            <person name="Caler E."/>
            <person name="Zhao Q."/>
            <person name="Crabtree J."/>
            <person name="Allen J.E."/>
            <person name="Delcher A.L."/>
            <person name="Guiliano D.B."/>
            <person name="Miranda-Saavedra D."/>
            <person name="Angiuoli S.V."/>
            <person name="Creasy T."/>
            <person name="Amedeo P."/>
            <person name="Haas B."/>
            <person name="El-Sayed N.M."/>
            <person name="Wortman J.R."/>
            <person name="Feldblyum T."/>
            <person name="Tallon L."/>
            <person name="Schatz M."/>
            <person name="Shumway M."/>
            <person name="Koo H."/>
            <person name="Salzberg S.L."/>
            <person name="Schobel S."/>
            <person name="Pertea M."/>
            <person name="Pop M."/>
            <person name="White O."/>
            <person name="Barton G.J."/>
            <person name="Carlow C.K."/>
            <person name="Crawford M.J."/>
            <person name="Daub J."/>
            <person name="Dimmic M.W."/>
            <person name="Estes C.F."/>
            <person name="Foster J.M."/>
            <person name="Ganatra M."/>
            <person name="Gregory W.F."/>
            <person name="Johnson N.M."/>
            <person name="Jin J."/>
            <person name="Komuniecki R."/>
            <person name="Korf I."/>
            <person name="Kumar S."/>
            <person name="Laney S."/>
            <person name="Li B.W."/>
            <person name="Li W."/>
            <person name="Lindblom T.H."/>
            <person name="Lustigman S."/>
            <person name="Ma D."/>
            <person name="Maina C.V."/>
            <person name="Martin D.M."/>
            <person name="McCarter J.P."/>
            <person name="McReynolds L."/>
            <person name="Mitreva M."/>
            <person name="Nutman T.B."/>
            <person name="Parkinson J."/>
            <person name="Peregrin-Alvarez J.M."/>
            <person name="Poole C."/>
            <person name="Ren Q."/>
            <person name="Saunders L."/>
            <person name="Sluder A.E."/>
            <person name="Smith K."/>
            <person name="Stanke M."/>
            <person name="Unnasch T.R."/>
            <person name="Ware J."/>
            <person name="Wei A.D."/>
            <person name="Weil G."/>
            <person name="Williams D.J."/>
            <person name="Zhang Y."/>
            <person name="Williams S.A."/>
            <person name="Fraser-Liggett C."/>
            <person name="Slatko B."/>
            <person name="Blaxter M.L."/>
            <person name="Scott A.L."/>
        </authorList>
    </citation>
    <scope>NUCLEOTIDE SEQUENCE [LARGE SCALE GENOMIC DNA]</scope>
</reference>
<proteinExistence type="predicted"/>
<accession>A8QCP1</accession>
<gene>
    <name evidence="1" type="ORF">Bm1_49845</name>
</gene>
<evidence type="ECO:0000313" key="1">
    <source>
        <dbReference type="EMBL" id="EDP30116.1"/>
    </source>
</evidence>